<name>A0A1I2DCH0_9MICO</name>
<dbReference type="EC" id="2.7.13.3" evidence="2"/>
<keyword evidence="6 13" id="KW-0418">Kinase</keyword>
<keyword evidence="11" id="KW-1133">Transmembrane helix</keyword>
<dbReference type="CDD" id="cd16917">
    <property type="entry name" value="HATPase_UhpB-NarQ-NarX-like"/>
    <property type="match status" value="1"/>
</dbReference>
<evidence type="ECO:0000313" key="14">
    <source>
        <dbReference type="Proteomes" id="UP000198520"/>
    </source>
</evidence>
<feature type="region of interest" description="Disordered" evidence="10">
    <location>
        <begin position="383"/>
        <end position="402"/>
    </location>
</feature>
<keyword evidence="7" id="KW-0067">ATP-binding</keyword>
<feature type="transmembrane region" description="Helical" evidence="11">
    <location>
        <begin position="69"/>
        <end position="87"/>
    </location>
</feature>
<feature type="transmembrane region" description="Helical" evidence="11">
    <location>
        <begin position="139"/>
        <end position="158"/>
    </location>
</feature>
<dbReference type="GO" id="GO:0046983">
    <property type="term" value="F:protein dimerization activity"/>
    <property type="evidence" value="ECO:0007669"/>
    <property type="project" value="InterPro"/>
</dbReference>
<accession>A0A1I2DCH0</accession>
<feature type="transmembrane region" description="Helical" evidence="11">
    <location>
        <begin position="94"/>
        <end position="110"/>
    </location>
</feature>
<dbReference type="InterPro" id="IPR055558">
    <property type="entry name" value="DUF7134"/>
</dbReference>
<dbReference type="Proteomes" id="UP000198520">
    <property type="component" value="Unassembled WGS sequence"/>
</dbReference>
<evidence type="ECO:0000256" key="6">
    <source>
        <dbReference type="ARBA" id="ARBA00022777"/>
    </source>
</evidence>
<evidence type="ECO:0000256" key="1">
    <source>
        <dbReference type="ARBA" id="ARBA00000085"/>
    </source>
</evidence>
<feature type="transmembrane region" description="Helical" evidence="11">
    <location>
        <begin position="178"/>
        <end position="200"/>
    </location>
</feature>
<evidence type="ECO:0000256" key="3">
    <source>
        <dbReference type="ARBA" id="ARBA00022553"/>
    </source>
</evidence>
<gene>
    <name evidence="13" type="ORF">SAMN04488035_0501</name>
</gene>
<dbReference type="Gene3D" id="3.30.565.10">
    <property type="entry name" value="Histidine kinase-like ATPase, C-terminal domain"/>
    <property type="match status" value="1"/>
</dbReference>
<dbReference type="InterPro" id="IPR050482">
    <property type="entry name" value="Sensor_HK_TwoCompSys"/>
</dbReference>
<evidence type="ECO:0000256" key="10">
    <source>
        <dbReference type="SAM" id="MobiDB-lite"/>
    </source>
</evidence>
<keyword evidence="5" id="KW-0547">Nucleotide-binding</keyword>
<evidence type="ECO:0000256" key="5">
    <source>
        <dbReference type="ARBA" id="ARBA00022741"/>
    </source>
</evidence>
<keyword evidence="8" id="KW-0902">Two-component regulatory system</keyword>
<dbReference type="InterPro" id="IPR003594">
    <property type="entry name" value="HATPase_dom"/>
</dbReference>
<keyword evidence="9" id="KW-0175">Coiled coil</keyword>
<dbReference type="Pfam" id="PF07730">
    <property type="entry name" value="HisKA_3"/>
    <property type="match status" value="1"/>
</dbReference>
<evidence type="ECO:0000313" key="13">
    <source>
        <dbReference type="EMBL" id="SFE78224.1"/>
    </source>
</evidence>
<evidence type="ECO:0000259" key="12">
    <source>
        <dbReference type="SMART" id="SM00387"/>
    </source>
</evidence>
<dbReference type="GO" id="GO:0000155">
    <property type="term" value="F:phosphorelay sensor kinase activity"/>
    <property type="evidence" value="ECO:0007669"/>
    <property type="project" value="InterPro"/>
</dbReference>
<dbReference type="InterPro" id="IPR036890">
    <property type="entry name" value="HATPase_C_sf"/>
</dbReference>
<feature type="domain" description="Histidine kinase/HSP90-like ATPase" evidence="12">
    <location>
        <begin position="343"/>
        <end position="436"/>
    </location>
</feature>
<evidence type="ECO:0000256" key="9">
    <source>
        <dbReference type="SAM" id="Coils"/>
    </source>
</evidence>
<feature type="coiled-coil region" evidence="9">
    <location>
        <begin position="262"/>
        <end position="289"/>
    </location>
</feature>
<keyword evidence="14" id="KW-1185">Reference proteome</keyword>
<evidence type="ECO:0000256" key="7">
    <source>
        <dbReference type="ARBA" id="ARBA00022840"/>
    </source>
</evidence>
<sequence>MTGVSVARVHPSAAPADHVPTDPDSPDWRRPAADAQGLQADVGIAVALFGASVGSLVLGRAAGMYSEPAGMPLSIAVLALIVLPLTWRRRRPSAVALVIAAAFVALGELAVPETTIANIALFMALYTVGAWEPDRRRAVWVRGAVIAAMGLWLLTSFFRASTQEIDLEGPGVGALTPFAAYMLIQVLINVLYFAGAYWFGNHAWAAARQRAVTDRRTYELEAERARTARQAVTIERLRIARELHDAVAHHVSLMGVQAAAARALLAVDAAQAEQQIEALEESSRNAVAELYSLLGTLRDAEPEDAPTATLGVDQLPQLVADARAAGLRADLQVVGDPRPLPPLVSLNLFRITQEAMTNVVKHAGPGTRTHVRLRYTDSWAEVEVSDDGRGRPGPAPSGGLGIAGMRERVASLAGEIHVGPRADSGFVVRAGFPTAPALAADPR</sequence>
<organism evidence="13 14">
    <name type="scientific">Flavimobilis marinus</name>
    <dbReference type="NCBI Taxonomy" id="285351"/>
    <lineage>
        <taxon>Bacteria</taxon>
        <taxon>Bacillati</taxon>
        <taxon>Actinomycetota</taxon>
        <taxon>Actinomycetes</taxon>
        <taxon>Micrococcales</taxon>
        <taxon>Jonesiaceae</taxon>
        <taxon>Flavimobilis</taxon>
    </lineage>
</organism>
<keyword evidence="11" id="KW-0472">Membrane</keyword>
<evidence type="ECO:0000256" key="4">
    <source>
        <dbReference type="ARBA" id="ARBA00022679"/>
    </source>
</evidence>
<protein>
    <recommendedName>
        <fullName evidence="2">histidine kinase</fullName>
        <ecNumber evidence="2">2.7.13.3</ecNumber>
    </recommendedName>
</protein>
<dbReference type="Pfam" id="PF23539">
    <property type="entry name" value="DUF7134"/>
    <property type="match status" value="1"/>
</dbReference>
<keyword evidence="4" id="KW-0808">Transferase</keyword>
<feature type="transmembrane region" description="Helical" evidence="11">
    <location>
        <begin position="38"/>
        <end position="57"/>
    </location>
</feature>
<keyword evidence="3" id="KW-0597">Phosphoprotein</keyword>
<dbReference type="GO" id="GO:0005524">
    <property type="term" value="F:ATP binding"/>
    <property type="evidence" value="ECO:0007669"/>
    <property type="project" value="UniProtKB-KW"/>
</dbReference>
<dbReference type="AlphaFoldDB" id="A0A1I2DCH0"/>
<dbReference type="STRING" id="285351.SAMN04488035_0501"/>
<reference evidence="14" key="1">
    <citation type="submission" date="2016-10" db="EMBL/GenBank/DDBJ databases">
        <authorList>
            <person name="Varghese N."/>
            <person name="Submissions S."/>
        </authorList>
    </citation>
    <scope>NUCLEOTIDE SEQUENCE [LARGE SCALE GENOMIC DNA]</scope>
    <source>
        <strain evidence="14">DSM 19083</strain>
    </source>
</reference>
<feature type="transmembrane region" description="Helical" evidence="11">
    <location>
        <begin position="116"/>
        <end position="132"/>
    </location>
</feature>
<dbReference type="PANTHER" id="PTHR24421:SF10">
    <property type="entry name" value="NITRATE_NITRITE SENSOR PROTEIN NARQ"/>
    <property type="match status" value="1"/>
</dbReference>
<comment type="catalytic activity">
    <reaction evidence="1">
        <text>ATP + protein L-histidine = ADP + protein N-phospho-L-histidine.</text>
        <dbReference type="EC" id="2.7.13.3"/>
    </reaction>
</comment>
<dbReference type="Pfam" id="PF02518">
    <property type="entry name" value="HATPase_c"/>
    <property type="match status" value="1"/>
</dbReference>
<evidence type="ECO:0000256" key="11">
    <source>
        <dbReference type="SAM" id="Phobius"/>
    </source>
</evidence>
<dbReference type="Gene3D" id="1.20.5.1930">
    <property type="match status" value="1"/>
</dbReference>
<dbReference type="SMART" id="SM00387">
    <property type="entry name" value="HATPase_c"/>
    <property type="match status" value="1"/>
</dbReference>
<evidence type="ECO:0000256" key="2">
    <source>
        <dbReference type="ARBA" id="ARBA00012438"/>
    </source>
</evidence>
<evidence type="ECO:0000256" key="8">
    <source>
        <dbReference type="ARBA" id="ARBA00023012"/>
    </source>
</evidence>
<feature type="region of interest" description="Disordered" evidence="10">
    <location>
        <begin position="1"/>
        <end position="31"/>
    </location>
</feature>
<dbReference type="PANTHER" id="PTHR24421">
    <property type="entry name" value="NITRATE/NITRITE SENSOR PROTEIN NARX-RELATED"/>
    <property type="match status" value="1"/>
</dbReference>
<dbReference type="SUPFAM" id="SSF55874">
    <property type="entry name" value="ATPase domain of HSP90 chaperone/DNA topoisomerase II/histidine kinase"/>
    <property type="match status" value="1"/>
</dbReference>
<proteinExistence type="predicted"/>
<dbReference type="EMBL" id="FONZ01000001">
    <property type="protein sequence ID" value="SFE78224.1"/>
    <property type="molecule type" value="Genomic_DNA"/>
</dbReference>
<dbReference type="InterPro" id="IPR011712">
    <property type="entry name" value="Sig_transdc_His_kin_sub3_dim/P"/>
</dbReference>
<dbReference type="GO" id="GO:0016020">
    <property type="term" value="C:membrane"/>
    <property type="evidence" value="ECO:0007669"/>
    <property type="project" value="InterPro"/>
</dbReference>
<keyword evidence="11" id="KW-0812">Transmembrane</keyword>